<organism evidence="8 9">
    <name type="scientific">Nostocoides australiense Ben110</name>
    <dbReference type="NCBI Taxonomy" id="1193182"/>
    <lineage>
        <taxon>Bacteria</taxon>
        <taxon>Bacillati</taxon>
        <taxon>Actinomycetota</taxon>
        <taxon>Actinomycetes</taxon>
        <taxon>Micrococcales</taxon>
        <taxon>Intrasporangiaceae</taxon>
        <taxon>Nostocoides</taxon>
    </lineage>
</organism>
<dbReference type="GO" id="GO:0045892">
    <property type="term" value="P:negative regulation of DNA-templated transcription"/>
    <property type="evidence" value="ECO:0007669"/>
    <property type="project" value="InterPro"/>
</dbReference>
<dbReference type="AlphaFoldDB" id="W6K3C7"/>
<feature type="DNA-binding region" description="H-T-H motif" evidence="5">
    <location>
        <begin position="199"/>
        <end position="218"/>
    </location>
</feature>
<dbReference type="PROSITE" id="PS50977">
    <property type="entry name" value="HTH_TETR_2"/>
    <property type="match status" value="1"/>
</dbReference>
<dbReference type="InterPro" id="IPR036271">
    <property type="entry name" value="Tet_transcr_reg_TetR-rel_C_sf"/>
</dbReference>
<dbReference type="EMBL" id="CAJA01000527">
    <property type="protein sequence ID" value="CCH75795.1"/>
    <property type="molecule type" value="Genomic_DNA"/>
</dbReference>
<dbReference type="InterPro" id="IPR001647">
    <property type="entry name" value="HTH_TetR"/>
</dbReference>
<dbReference type="AntiFam" id="ANF00097">
    <property type="entry name" value="Shadow ORF (opposite CRYZ)"/>
</dbReference>
<dbReference type="Gene3D" id="1.10.10.60">
    <property type="entry name" value="Homeodomain-like"/>
    <property type="match status" value="1"/>
</dbReference>
<dbReference type="Gene3D" id="1.10.357.10">
    <property type="entry name" value="Tetracycline Repressor, domain 2"/>
    <property type="match status" value="1"/>
</dbReference>
<accession>W6K3C7</accession>
<feature type="region of interest" description="Disordered" evidence="6">
    <location>
        <begin position="1"/>
        <end position="42"/>
    </location>
</feature>
<feature type="domain" description="HTH tetR-type" evidence="7">
    <location>
        <begin position="176"/>
        <end position="236"/>
    </location>
</feature>
<dbReference type="InterPro" id="IPR004111">
    <property type="entry name" value="Repressor_TetR_C"/>
</dbReference>
<evidence type="ECO:0000313" key="9">
    <source>
        <dbReference type="Proteomes" id="UP000035763"/>
    </source>
</evidence>
<evidence type="ECO:0000256" key="3">
    <source>
        <dbReference type="ARBA" id="ARBA00023125"/>
    </source>
</evidence>
<evidence type="ECO:0000256" key="5">
    <source>
        <dbReference type="PROSITE-ProRule" id="PRU00335"/>
    </source>
</evidence>
<evidence type="ECO:0000256" key="1">
    <source>
        <dbReference type="ARBA" id="ARBA00022491"/>
    </source>
</evidence>
<evidence type="ECO:0000256" key="4">
    <source>
        <dbReference type="ARBA" id="ARBA00023163"/>
    </source>
</evidence>
<dbReference type="SUPFAM" id="SSF48498">
    <property type="entry name" value="Tetracyclin repressor-like, C-terminal domain"/>
    <property type="match status" value="1"/>
</dbReference>
<sequence length="386" mass="41562">MTVLDAVRGRGEGAGFGDRILGERPGGRPAHTIPDSEPVDAGADLLHDAGHLLAQDRPLRPPHPEGQARHEGQAGEEVQGRAVEPGGTDPDEHLTGAGARPGDVLDGDYLGAAVLGAGHRPHDEPGPLLLGSILDCPRWPFGHLDSYPYVVRLEHDTLRRKVWCKTSEGSAMPAKKLTPDAVLVTALAIADRHGIEALTMRGLARELGVEAMSLYHHVASKDVLLDVMVDRVYAEIALPAPDGDWREELRRRSASVREVLRRHPWALPLMESRRSPGPANLAYHEANIACLRAAGLTPAQVAHAYAVVDAFVYGFVLQELMLPFDSGPEAAAMIRDEPWGAAVTAHPNMAWFAEHVVLAPGYTFEREFAPGLALVLDGIAESFGLP</sequence>
<reference evidence="8 9" key="1">
    <citation type="journal article" date="2013" name="ISME J.">
        <title>A metabolic model for members of the genus Tetrasphaera involved in enhanced biological phosphorus removal.</title>
        <authorList>
            <person name="Kristiansen R."/>
            <person name="Nguyen H.T.T."/>
            <person name="Saunders A.M."/>
            <person name="Nielsen J.L."/>
            <person name="Wimmer R."/>
            <person name="Le V.Q."/>
            <person name="McIlroy S.J."/>
            <person name="Petrovski S."/>
            <person name="Seviour R.J."/>
            <person name="Calteau A."/>
            <person name="Nielsen K.L."/>
            <person name="Nielsen P.H."/>
        </authorList>
    </citation>
    <scope>NUCLEOTIDE SEQUENCE [LARGE SCALE GENOMIC DNA]</scope>
    <source>
        <strain evidence="8 9">Ben110</strain>
    </source>
</reference>
<dbReference type="Pfam" id="PF02909">
    <property type="entry name" value="TetR_C_1"/>
    <property type="match status" value="1"/>
</dbReference>
<evidence type="ECO:0000259" key="7">
    <source>
        <dbReference type="PROSITE" id="PS50977"/>
    </source>
</evidence>
<dbReference type="PANTHER" id="PTHR30055:SF151">
    <property type="entry name" value="TRANSCRIPTIONAL REGULATORY PROTEIN"/>
    <property type="match status" value="1"/>
</dbReference>
<keyword evidence="3 5" id="KW-0238">DNA-binding</keyword>
<protein>
    <submittedName>
        <fullName evidence="8">Transcriptional regulator, TetR family (Modular protein)</fullName>
    </submittedName>
</protein>
<feature type="compositionally biased region" description="Basic and acidic residues" evidence="6">
    <location>
        <begin position="57"/>
        <end position="73"/>
    </location>
</feature>
<dbReference type="InterPro" id="IPR009057">
    <property type="entry name" value="Homeodomain-like_sf"/>
</dbReference>
<dbReference type="InterPro" id="IPR003012">
    <property type="entry name" value="Tet_transcr_reg_TetR"/>
</dbReference>
<dbReference type="PRINTS" id="PR00400">
    <property type="entry name" value="TETREPRESSOR"/>
</dbReference>
<name>W6K3C7_9MICO</name>
<keyword evidence="9" id="KW-1185">Reference proteome</keyword>
<proteinExistence type="predicted"/>
<evidence type="ECO:0000313" key="8">
    <source>
        <dbReference type="EMBL" id="CCH75795.1"/>
    </source>
</evidence>
<dbReference type="Proteomes" id="UP000035763">
    <property type="component" value="Unassembled WGS sequence"/>
</dbReference>
<dbReference type="GO" id="GO:0046677">
    <property type="term" value="P:response to antibiotic"/>
    <property type="evidence" value="ECO:0007669"/>
    <property type="project" value="InterPro"/>
</dbReference>
<dbReference type="STRING" id="1193182.BN11_980009"/>
<keyword evidence="2" id="KW-0805">Transcription regulation</keyword>
<feature type="region of interest" description="Disordered" evidence="6">
    <location>
        <begin position="55"/>
        <end position="102"/>
    </location>
</feature>
<keyword evidence="1" id="KW-0678">Repressor</keyword>
<comment type="caution">
    <text evidence="8">The sequence shown here is derived from an EMBL/GenBank/DDBJ whole genome shotgun (WGS) entry which is preliminary data.</text>
</comment>
<dbReference type="SUPFAM" id="SSF46689">
    <property type="entry name" value="Homeodomain-like"/>
    <property type="match status" value="1"/>
</dbReference>
<dbReference type="Pfam" id="PF00440">
    <property type="entry name" value="TetR_N"/>
    <property type="match status" value="1"/>
</dbReference>
<evidence type="ECO:0000256" key="2">
    <source>
        <dbReference type="ARBA" id="ARBA00023015"/>
    </source>
</evidence>
<dbReference type="GO" id="GO:0003700">
    <property type="term" value="F:DNA-binding transcription factor activity"/>
    <property type="evidence" value="ECO:0007669"/>
    <property type="project" value="TreeGrafter"/>
</dbReference>
<evidence type="ECO:0000256" key="6">
    <source>
        <dbReference type="SAM" id="MobiDB-lite"/>
    </source>
</evidence>
<dbReference type="GO" id="GO:0000976">
    <property type="term" value="F:transcription cis-regulatory region binding"/>
    <property type="evidence" value="ECO:0007669"/>
    <property type="project" value="TreeGrafter"/>
</dbReference>
<gene>
    <name evidence="8" type="ORF">BN11_980009</name>
</gene>
<keyword evidence="4" id="KW-0804">Transcription</keyword>
<dbReference type="PANTHER" id="PTHR30055">
    <property type="entry name" value="HTH-TYPE TRANSCRIPTIONAL REGULATOR RUTR"/>
    <property type="match status" value="1"/>
</dbReference>
<dbReference type="InterPro" id="IPR050109">
    <property type="entry name" value="HTH-type_TetR-like_transc_reg"/>
</dbReference>